<feature type="compositionally biased region" description="Basic and acidic residues" evidence="1">
    <location>
        <begin position="21"/>
        <end position="37"/>
    </location>
</feature>
<dbReference type="HOGENOM" id="CLU_2232057_0_0_11"/>
<feature type="region of interest" description="Disordered" evidence="1">
    <location>
        <begin position="1"/>
        <end position="50"/>
    </location>
</feature>
<protein>
    <submittedName>
        <fullName evidence="2">Uncharacterized protein</fullName>
    </submittedName>
</protein>
<dbReference type="OrthoDB" id="5197257at2"/>
<proteinExistence type="predicted"/>
<dbReference type="EMBL" id="ACLJ02000002">
    <property type="protein sequence ID" value="EFK54599.1"/>
    <property type="molecule type" value="Genomic_DNA"/>
</dbReference>
<accession>D7WBX0</accession>
<organism evidence="2 3">
    <name type="scientific">Corynebacterium genitalium ATCC 33030</name>
    <dbReference type="NCBI Taxonomy" id="585529"/>
    <lineage>
        <taxon>Bacteria</taxon>
        <taxon>Bacillati</taxon>
        <taxon>Actinomycetota</taxon>
        <taxon>Actinomycetes</taxon>
        <taxon>Mycobacteriales</taxon>
        <taxon>Corynebacteriaceae</taxon>
        <taxon>Corynebacterium</taxon>
    </lineage>
</organism>
<dbReference type="Proteomes" id="UP000004208">
    <property type="component" value="Unassembled WGS sequence"/>
</dbReference>
<evidence type="ECO:0000313" key="3">
    <source>
        <dbReference type="Proteomes" id="UP000004208"/>
    </source>
</evidence>
<evidence type="ECO:0000313" key="2">
    <source>
        <dbReference type="EMBL" id="EFK54599.1"/>
    </source>
</evidence>
<sequence>MTRSSNDRTTSATSPDAPLYEDDHHTRAPDEEGRCGDQPESAEPDYPPASALEGIVAPAAYRAFTAGWSAGVLRRTTQPASAEVIDDIATMLDAVHVADALTEQE</sequence>
<dbReference type="RefSeq" id="WP_005288862.1">
    <property type="nucleotide sequence ID" value="NZ_CM000961.1"/>
</dbReference>
<comment type="caution">
    <text evidence="2">The sequence shown here is derived from an EMBL/GenBank/DDBJ whole genome shotgun (WGS) entry which is preliminary data.</text>
</comment>
<evidence type="ECO:0000256" key="1">
    <source>
        <dbReference type="SAM" id="MobiDB-lite"/>
    </source>
</evidence>
<dbReference type="STRING" id="585529.HMPREF0291_10979"/>
<gene>
    <name evidence="2" type="ORF">HMPREF0291_10979</name>
</gene>
<name>D7WBX0_9CORY</name>
<dbReference type="eggNOG" id="ENOG502ZWJ1">
    <property type="taxonomic scope" value="Bacteria"/>
</dbReference>
<reference evidence="2" key="1">
    <citation type="submission" date="2010-06" db="EMBL/GenBank/DDBJ databases">
        <authorList>
            <person name="Muzny D."/>
            <person name="Qin X."/>
            <person name="Buhay C."/>
            <person name="Dugan-Rocha S."/>
            <person name="Ding Y."/>
            <person name="Chen G."/>
            <person name="Hawes A."/>
            <person name="Holder M."/>
            <person name="Jhangiani S."/>
            <person name="Johnson A."/>
            <person name="Khan Z."/>
            <person name="Li Z."/>
            <person name="Liu W."/>
            <person name="Liu X."/>
            <person name="Perez L."/>
            <person name="Shen H."/>
            <person name="Wang Q."/>
            <person name="Watt J."/>
            <person name="Xi L."/>
            <person name="Xin Y."/>
            <person name="Zhou J."/>
            <person name="Deng J."/>
            <person name="Jiang H."/>
            <person name="Liu Y."/>
            <person name="Qu J."/>
            <person name="Song X.-Z."/>
            <person name="Zhang L."/>
            <person name="Villasana D."/>
            <person name="Johnson A."/>
            <person name="Liu J."/>
            <person name="Liyanage D."/>
            <person name="Lorensuhewa L."/>
            <person name="Robinson T."/>
            <person name="Song A."/>
            <person name="Song B.-B."/>
            <person name="Dinh H."/>
            <person name="Thornton R."/>
            <person name="Coyle M."/>
            <person name="Francisco L."/>
            <person name="Jackson L."/>
            <person name="Javaid M."/>
            <person name="Korchina V."/>
            <person name="Kovar C."/>
            <person name="Mata R."/>
            <person name="Mathew T."/>
            <person name="Ngo R."/>
            <person name="Nguyen L."/>
            <person name="Nguyen N."/>
            <person name="Okwuonu G."/>
            <person name="Ongeri F."/>
            <person name="Pham C."/>
            <person name="Simmons D."/>
            <person name="Wilczek-Boney K."/>
            <person name="Hale W."/>
            <person name="Jakkamsetti A."/>
            <person name="Pham P."/>
            <person name="Ruth R."/>
            <person name="San Lucas F."/>
            <person name="Warren J."/>
            <person name="Zhang J."/>
            <person name="Zhao Z."/>
            <person name="Zhou C."/>
            <person name="Zhu D."/>
            <person name="Lee S."/>
            <person name="Bess C."/>
            <person name="Blankenburg K."/>
            <person name="Forbes L."/>
            <person name="Fu Q."/>
            <person name="Gubbala S."/>
            <person name="Hirani K."/>
            <person name="Jayaseelan J.C."/>
            <person name="Lara F."/>
            <person name="Munidasa M."/>
            <person name="Palculict T."/>
            <person name="Patil S."/>
            <person name="Pu L.-L."/>
            <person name="Saada N."/>
            <person name="Tang L."/>
            <person name="Weissenberger G."/>
            <person name="Zhu Y."/>
            <person name="Hemphill L."/>
            <person name="Shang Y."/>
            <person name="Youmans B."/>
            <person name="Ayvaz T."/>
            <person name="Ross M."/>
            <person name="Santibanez J."/>
            <person name="Aqrawi P."/>
            <person name="Gross S."/>
            <person name="Joshi V."/>
            <person name="Fowler G."/>
            <person name="Nazareth L."/>
            <person name="Reid J."/>
            <person name="Worley K."/>
            <person name="Petrosino J."/>
            <person name="Highlander S."/>
            <person name="Gibbs R."/>
        </authorList>
    </citation>
    <scope>NUCLEOTIDE SEQUENCE [LARGE SCALE GENOMIC DNA]</scope>
    <source>
        <strain evidence="2">ATCC 33030</strain>
    </source>
</reference>
<dbReference type="AlphaFoldDB" id="D7WBX0"/>
<keyword evidence="3" id="KW-1185">Reference proteome</keyword>
<feature type="compositionally biased region" description="Polar residues" evidence="1">
    <location>
        <begin position="1"/>
        <end position="14"/>
    </location>
</feature>